<dbReference type="InterPro" id="IPR036116">
    <property type="entry name" value="FN3_sf"/>
</dbReference>
<dbReference type="AlphaFoldDB" id="A0A1B0D142"/>
<dbReference type="InterPro" id="IPR003961">
    <property type="entry name" value="FN3_dom"/>
</dbReference>
<dbReference type="EMBL" id="AJVK01010190">
    <property type="status" value="NOT_ANNOTATED_CDS"/>
    <property type="molecule type" value="Genomic_DNA"/>
</dbReference>
<feature type="compositionally biased region" description="Low complexity" evidence="1">
    <location>
        <begin position="966"/>
        <end position="975"/>
    </location>
</feature>
<dbReference type="Pfam" id="PF00041">
    <property type="entry name" value="fn3"/>
    <property type="match status" value="2"/>
</dbReference>
<evidence type="ECO:0000256" key="1">
    <source>
        <dbReference type="SAM" id="MobiDB-lite"/>
    </source>
</evidence>
<keyword evidence="2" id="KW-0472">Membrane</keyword>
<proteinExistence type="predicted"/>
<dbReference type="VEuPathDB" id="VectorBase:PPAPM1_001941"/>
<dbReference type="Gene3D" id="2.60.40.10">
    <property type="entry name" value="Immunoglobulins"/>
    <property type="match status" value="5"/>
</dbReference>
<evidence type="ECO:0000259" key="3">
    <source>
        <dbReference type="PROSITE" id="PS50853"/>
    </source>
</evidence>
<dbReference type="CDD" id="cd00063">
    <property type="entry name" value="FN3"/>
    <property type="match status" value="3"/>
</dbReference>
<dbReference type="PROSITE" id="PS50853">
    <property type="entry name" value="FN3"/>
    <property type="match status" value="3"/>
</dbReference>
<dbReference type="PANTHER" id="PTHR46957">
    <property type="entry name" value="CYTOKINE RECEPTOR"/>
    <property type="match status" value="1"/>
</dbReference>
<dbReference type="EnsemblMetazoa" id="PPAI001065-RA">
    <property type="protein sequence ID" value="PPAI001065-PA"/>
    <property type="gene ID" value="PPAI001065"/>
</dbReference>
<dbReference type="Proteomes" id="UP000092462">
    <property type="component" value="Unassembled WGS sequence"/>
</dbReference>
<dbReference type="EMBL" id="AJVK01010189">
    <property type="status" value="NOT_ANNOTATED_CDS"/>
    <property type="molecule type" value="Genomic_DNA"/>
</dbReference>
<feature type="domain" description="Fibronectin type-III" evidence="3">
    <location>
        <begin position="624"/>
        <end position="714"/>
    </location>
</feature>
<organism evidence="4 5">
    <name type="scientific">Phlebotomus papatasi</name>
    <name type="common">Sandfly</name>
    <dbReference type="NCBI Taxonomy" id="29031"/>
    <lineage>
        <taxon>Eukaryota</taxon>
        <taxon>Metazoa</taxon>
        <taxon>Ecdysozoa</taxon>
        <taxon>Arthropoda</taxon>
        <taxon>Hexapoda</taxon>
        <taxon>Insecta</taxon>
        <taxon>Pterygota</taxon>
        <taxon>Neoptera</taxon>
        <taxon>Endopterygota</taxon>
        <taxon>Diptera</taxon>
        <taxon>Nematocera</taxon>
        <taxon>Psychodoidea</taxon>
        <taxon>Psychodidae</taxon>
        <taxon>Phlebotomus</taxon>
        <taxon>Phlebotomus</taxon>
    </lineage>
</organism>
<dbReference type="EMBL" id="AJVK01010186">
    <property type="status" value="NOT_ANNOTATED_CDS"/>
    <property type="molecule type" value="Genomic_DNA"/>
</dbReference>
<reference evidence="4" key="1">
    <citation type="submission" date="2022-08" db="UniProtKB">
        <authorList>
            <consortium name="EnsemblMetazoa"/>
        </authorList>
    </citation>
    <scope>IDENTIFICATION</scope>
    <source>
        <strain evidence="4">Israel</strain>
    </source>
</reference>
<dbReference type="PANTHER" id="PTHR46957:SF3">
    <property type="entry name" value="CYTOKINE RECEPTOR"/>
    <property type="match status" value="1"/>
</dbReference>
<feature type="domain" description="Fibronectin type-III" evidence="3">
    <location>
        <begin position="715"/>
        <end position="816"/>
    </location>
</feature>
<dbReference type="SUPFAM" id="SSF49265">
    <property type="entry name" value="Fibronectin type III"/>
    <property type="match status" value="4"/>
</dbReference>
<evidence type="ECO:0000313" key="4">
    <source>
        <dbReference type="EnsemblMetazoa" id="PPAI001065-PA"/>
    </source>
</evidence>
<dbReference type="EMBL" id="AJVK01010188">
    <property type="status" value="NOT_ANNOTATED_CDS"/>
    <property type="molecule type" value="Genomic_DNA"/>
</dbReference>
<name>A0A1B0D142_PHLPP</name>
<dbReference type="GO" id="GO:0016020">
    <property type="term" value="C:membrane"/>
    <property type="evidence" value="ECO:0007669"/>
    <property type="project" value="UniProtKB-SubCell"/>
</dbReference>
<feature type="region of interest" description="Disordered" evidence="1">
    <location>
        <begin position="961"/>
        <end position="1038"/>
    </location>
</feature>
<evidence type="ECO:0000256" key="2">
    <source>
        <dbReference type="SAM" id="Phobius"/>
    </source>
</evidence>
<dbReference type="InterPro" id="IPR050713">
    <property type="entry name" value="RTP_Phos/Ushers"/>
</dbReference>
<keyword evidence="2" id="KW-1133">Transmembrane helix</keyword>
<protein>
    <recommendedName>
        <fullName evidence="3">Fibronectin type-III domain-containing protein</fullName>
    </recommendedName>
</protein>
<feature type="transmembrane region" description="Helical" evidence="2">
    <location>
        <begin position="878"/>
        <end position="899"/>
    </location>
</feature>
<sequence length="1067" mass="121894">IDVLPSSADIEVGGELSLDCSINWKVASNLSQPYTEKDLDFLIFAEDGNEINRKYITILNDSAINLYIPKISGPTGRKWYVCGIKKYKEKNIFTGISYSTVNVGYKPQDLTNFRCISYNWEKLNCTFDKKVNYVYTNYTLSYFGGASRRVNIQTINPNDNKTSYTFEVEKYLSSYDNYIFEIAMENSLGTNLQKFEVSTYNSVKPNPPLKMNVTMRESTRVTLAWELHYILHVFERGFIHEGEYTRAGGRWSTSDIKWQSLDMTKLMNTSFSNYSLRIDGLYAHMWYDVRIRVRVPGATREELWSNYTSFQFQTHAKIPDRPPRVDIGSFYVNDHNDVVLYWEQLPLEDQNGNNSHYVVKDVPDVRGKNRSVIKPTEINTIMARYVNLPNADFIFTIHSANSEGESIRGSTIYVPAKEKRFPLPTELKKFSINGKYKLTWAPPKERQDELVSYTVFWCESKTNPNECDGPMSFETVDASVHEYELDYSKAVNMALSANSRYSSSGLLWSMCTASKSDGIGKLNMVWVSKMDATYMEIQWRLECSDAPIVQGYQLTYCPITAPKNSTCKPNSEVVKNITGTTQYNITGLTPYTTYMTTIAMFSKTRMGSPSVPLVNTTFEAPPTPPRNLRIVSVTNTSVTISWDRSERANGVLNRYTVWCNSSNFPVYNNLNENETFYYKIENLQAHSYYEIIVVAWTTSSSNKSEIIHVQTEMGVPDQITSPQNYKYDDYVLLSWDPPRHPGGNLDYYEVYAKVTEGKRGAVGFSKKLNTTKCWVNRSCPKSWTEIDLQVRAVNVVRSPIPQGKDSNITEYSESEYILLDTIDTGAVPLDIREYPSCLGRTDSHLEKWLKADRHPTYLSGDYTSIFYYACGLSQSSPLIYIFIIFVGLVGMAVLTMILYRKCKTMSDIKVVLPDALNDINKDSKCPKIGEIIESGVLRNVQIHHRGETRVQQDEQERSLLRNHMESSSSSTTSSTANVDNQSQCESHDGPPEELDSMEEQNHHIEMEESDKHSIESQQEEMPNEVSFDSLQPQKVEDKKICPTTEPQTHQVALCPGVNQYVHFARDM</sequence>
<keyword evidence="5" id="KW-1185">Reference proteome</keyword>
<evidence type="ECO:0000313" key="5">
    <source>
        <dbReference type="Proteomes" id="UP000092462"/>
    </source>
</evidence>
<dbReference type="SMART" id="SM00060">
    <property type="entry name" value="FN3"/>
    <property type="match status" value="5"/>
</dbReference>
<dbReference type="EMBL" id="AJVK01010187">
    <property type="status" value="NOT_ANNOTATED_CDS"/>
    <property type="molecule type" value="Genomic_DNA"/>
</dbReference>
<feature type="compositionally biased region" description="Polar residues" evidence="1">
    <location>
        <begin position="1023"/>
        <end position="1032"/>
    </location>
</feature>
<feature type="domain" description="Fibronectin type-III" evidence="3">
    <location>
        <begin position="520"/>
        <end position="623"/>
    </location>
</feature>
<dbReference type="InterPro" id="IPR013783">
    <property type="entry name" value="Ig-like_fold"/>
</dbReference>
<feature type="compositionally biased region" description="Basic and acidic residues" evidence="1">
    <location>
        <begin position="999"/>
        <end position="1014"/>
    </location>
</feature>
<accession>A0A1B0D142</accession>
<dbReference type="VEuPathDB" id="VectorBase:PPAI001065"/>
<keyword evidence="2" id="KW-0812">Transmembrane</keyword>